<proteinExistence type="predicted"/>
<accession>A0AAJ8WKZ1</accession>
<evidence type="ECO:0000313" key="2">
    <source>
        <dbReference type="Proteomes" id="UP000003971"/>
    </source>
</evidence>
<dbReference type="Proteomes" id="UP000003971">
    <property type="component" value="Chromosome"/>
</dbReference>
<name>A0AAJ8WKZ1_SALET</name>
<gene>
    <name evidence="1" type="ORF">SCA50_2245</name>
</gene>
<dbReference type="AlphaFoldDB" id="A0AAJ8WKZ1"/>
<dbReference type="EMBL" id="CM001062">
    <property type="protein sequence ID" value="EFZ06716.1"/>
    <property type="molecule type" value="Genomic_DNA"/>
</dbReference>
<protein>
    <submittedName>
        <fullName evidence="1">Uncharacterized protein</fullName>
    </submittedName>
</protein>
<reference evidence="1 2" key="1">
    <citation type="journal article" date="2011" name="J. Bacteriol.">
        <title>Genome sequences of Salmonella enterica serovar typhimurium, Choleraesuis, Dublin, and Gallinarum strains of well- defined virulence in food-producing animals.</title>
        <authorList>
            <person name="Richardson E.J."/>
            <person name="Limaye B."/>
            <person name="Inamdar H."/>
            <person name="Datta A."/>
            <person name="Manjari K.S."/>
            <person name="Pullinger G.D."/>
            <person name="Thomson N.R."/>
            <person name="Joshi R.R."/>
            <person name="Watson M."/>
            <person name="Stevens M.P."/>
        </authorList>
    </citation>
    <scope>NUCLEOTIDE SEQUENCE [LARGE SCALE GENOMIC DNA]</scope>
    <source>
        <strain evidence="1">A50</strain>
    </source>
</reference>
<organism evidence="1 2">
    <name type="scientific">Salmonella enterica subsp. enterica serovar Choleraesuis str. SCSA50</name>
    <dbReference type="NCBI Taxonomy" id="904139"/>
    <lineage>
        <taxon>Bacteria</taxon>
        <taxon>Pseudomonadati</taxon>
        <taxon>Pseudomonadota</taxon>
        <taxon>Gammaproteobacteria</taxon>
        <taxon>Enterobacterales</taxon>
        <taxon>Enterobacteriaceae</taxon>
        <taxon>Salmonella</taxon>
    </lineage>
</organism>
<evidence type="ECO:0000313" key="1">
    <source>
        <dbReference type="EMBL" id="EFZ06716.1"/>
    </source>
</evidence>
<sequence>MAIADHLAPLIVFCRKLILFSRTCSQGVIGAARLSTALVQYGK</sequence>